<protein>
    <recommendedName>
        <fullName evidence="6">Prophage tail endopeptidase domain-containing protein</fullName>
    </recommendedName>
</protein>
<evidence type="ECO:0000313" key="5">
    <source>
        <dbReference type="Proteomes" id="UP000307201"/>
    </source>
</evidence>
<gene>
    <name evidence="4" type="ORF">FEZ48_02855</name>
</gene>
<evidence type="ECO:0000259" key="3">
    <source>
        <dbReference type="Pfam" id="PF07902"/>
    </source>
</evidence>
<dbReference type="Pfam" id="PF06605">
    <property type="entry name" value="Prophage_tail"/>
    <property type="match status" value="1"/>
</dbReference>
<dbReference type="InterPro" id="IPR012892">
    <property type="entry name" value="Gp58"/>
</dbReference>
<dbReference type="EMBL" id="VBTE01000005">
    <property type="protein sequence ID" value="TLQ08841.1"/>
    <property type="molecule type" value="Genomic_DNA"/>
</dbReference>
<dbReference type="NCBIfam" id="TIGR01665">
    <property type="entry name" value="put_anti_recept"/>
    <property type="match status" value="1"/>
</dbReference>
<reference evidence="4 5" key="1">
    <citation type="submission" date="2019-05" db="EMBL/GenBank/DDBJ databases">
        <title>The metagenome of a microbial culture collection derived from dairy environment covers the genomic content of the human microbiome.</title>
        <authorList>
            <person name="Roder T."/>
            <person name="Wuthrich D."/>
            <person name="Sattari Z."/>
            <person name="Von Ah U."/>
            <person name="Bar C."/>
            <person name="Ronchi F."/>
            <person name="Macpherson A.J."/>
            <person name="Ganal-Vonarburg S.C."/>
            <person name="Bruggmann R."/>
            <person name="Vergeres G."/>
        </authorList>
    </citation>
    <scope>NUCLEOTIDE SEQUENCE [LARGE SCALE GENOMIC DNA]</scope>
    <source>
        <strain evidence="4 5">FAM 24235</strain>
    </source>
</reference>
<dbReference type="Pfam" id="PF07902">
    <property type="entry name" value="Gp58"/>
    <property type="match status" value="1"/>
</dbReference>
<proteinExistence type="predicted"/>
<dbReference type="InterPro" id="IPR010572">
    <property type="entry name" value="Tail_dom"/>
</dbReference>
<feature type="coiled-coil region" evidence="1">
    <location>
        <begin position="433"/>
        <end position="471"/>
    </location>
</feature>
<evidence type="ECO:0000256" key="1">
    <source>
        <dbReference type="SAM" id="Coils"/>
    </source>
</evidence>
<sequence length="842" mass="93941">MITLHHEKEENFDLNGYGVLDDFIFNDGGSWEMNGEFKITFEVPALTEFTKYLEVRNIVQAPVPFMERQLFRIYRTEQTLTSIYIEARHIFYDLLDNWIEDTNIVNQVGNSAIQQLLSRTQYPHRFTATSNISKTANARIVRMNPVEAIIDDGKENTLVSRWGGELVRNNFHIEMLERMGVDRGVRIEYKKDLMGYNATIDVSTIVTRIHPVGFDGLELPEKYVDSPLIDLDHPIIAEMKYEDVKAAVGEYTDDEEAVPLEEALNLLRQAAADEFAVNHVDEPETVVEVDFVALHNTEQYKQFAELQEVKAGDTVKVSAPDHGFEITSRLVAFEFSLIKKDHYTSTTLGNHVFEFTSGSADIRDIRKELNESFEQLNIIQTAANGKNTIFRGPDTPEARKVGDLWYKPAGNGEIEMYQWNGETWELVVSTGVNTEIAERIKEAKDAADGAQEEAESAANRVQAAIDNAADAYEYADSAIRTANGKNTVYRGDQQPTEGKENDIWFQSVVENGEEATKMYVHDGSAWVLRAHDASDLAGTLDLSQLNVINLNMDSATGGSLHLDRGLKVTNNDKDVLKVENGNVVMDVDNLLIQSQGLDEVMSTSFYQDGLAVGMMYEENGEIKSIFNLGADGPYLSGDNIVLDGDTIVDGAFTVTDEIFAENMSIDKFTAGTLNAADVNLINVNVSSLVGNTSEFIRSGWNAINSRADINGSRLRFTHNDGTATEIGASGIRRVTPSDNRAYHYLIYATTFIRGVSSSSAHWIQLPDDFKGKDFKVYLAVADSMNALNYKRSIQRFVCTIHPDHNIDYARARVPIIGYKSETLGDGVAPEITSVQGLLWAIY</sequence>
<evidence type="ECO:0000313" key="4">
    <source>
        <dbReference type="EMBL" id="TLQ08841.1"/>
    </source>
</evidence>
<dbReference type="InterPro" id="IPR007119">
    <property type="entry name" value="Phage_tail_spike_N"/>
</dbReference>
<evidence type="ECO:0000259" key="2">
    <source>
        <dbReference type="Pfam" id="PF06605"/>
    </source>
</evidence>
<accession>A0A5R9C6S4</accession>
<keyword evidence="1" id="KW-0175">Coiled coil</keyword>
<dbReference type="AlphaFoldDB" id="A0A5R9C6S4"/>
<dbReference type="OrthoDB" id="4387735at2"/>
<dbReference type="Proteomes" id="UP000307201">
    <property type="component" value="Unassembled WGS sequence"/>
</dbReference>
<name>A0A5R9C6S4_9LACT</name>
<feature type="domain" description="Tail spike" evidence="2">
    <location>
        <begin position="91"/>
        <end position="357"/>
    </location>
</feature>
<organism evidence="4 5">
    <name type="scientific">Marinilactibacillus psychrotolerans</name>
    <dbReference type="NCBI Taxonomy" id="191770"/>
    <lineage>
        <taxon>Bacteria</taxon>
        <taxon>Bacillati</taxon>
        <taxon>Bacillota</taxon>
        <taxon>Bacilli</taxon>
        <taxon>Lactobacillales</taxon>
        <taxon>Carnobacteriaceae</taxon>
        <taxon>Marinilactibacillus</taxon>
    </lineage>
</organism>
<comment type="caution">
    <text evidence="4">The sequence shown here is derived from an EMBL/GenBank/DDBJ whole genome shotgun (WGS) entry which is preliminary data.</text>
</comment>
<dbReference type="RefSeq" id="WP_138471028.1">
    <property type="nucleotide sequence ID" value="NZ_VBTE01000005.1"/>
</dbReference>
<feature type="domain" description="Gp58-like" evidence="3">
    <location>
        <begin position="620"/>
        <end position="699"/>
    </location>
</feature>
<evidence type="ECO:0008006" key="6">
    <source>
        <dbReference type="Google" id="ProtNLM"/>
    </source>
</evidence>